<dbReference type="InterPro" id="IPR007219">
    <property type="entry name" value="XnlR_reg_dom"/>
</dbReference>
<dbReference type="PANTHER" id="PTHR46910">
    <property type="entry name" value="TRANSCRIPTION FACTOR PDR1"/>
    <property type="match status" value="1"/>
</dbReference>
<keyword evidence="2" id="KW-0472">Membrane</keyword>
<feature type="non-terminal residue" evidence="4">
    <location>
        <position position="1"/>
    </location>
</feature>
<evidence type="ECO:0000313" key="5">
    <source>
        <dbReference type="Proteomes" id="UP001150217"/>
    </source>
</evidence>
<keyword evidence="5" id="KW-1185">Reference proteome</keyword>
<evidence type="ECO:0000259" key="3">
    <source>
        <dbReference type="Pfam" id="PF04082"/>
    </source>
</evidence>
<dbReference type="Proteomes" id="UP001150217">
    <property type="component" value="Unassembled WGS sequence"/>
</dbReference>
<feature type="domain" description="Xylanolytic transcriptional activator regulatory" evidence="3">
    <location>
        <begin position="13"/>
        <end position="136"/>
    </location>
</feature>
<dbReference type="Pfam" id="PF04082">
    <property type="entry name" value="Fungal_trans"/>
    <property type="match status" value="1"/>
</dbReference>
<dbReference type="CDD" id="cd12148">
    <property type="entry name" value="fungal_TF_MHR"/>
    <property type="match status" value="1"/>
</dbReference>
<evidence type="ECO:0000256" key="2">
    <source>
        <dbReference type="SAM" id="Phobius"/>
    </source>
</evidence>
<protein>
    <recommendedName>
        <fullName evidence="3">Xylanolytic transcriptional activator regulatory domain-containing protein</fullName>
    </recommendedName>
</protein>
<name>A0ABQ8VR23_9AGAR</name>
<evidence type="ECO:0000256" key="1">
    <source>
        <dbReference type="ARBA" id="ARBA00023242"/>
    </source>
</evidence>
<sequence>VGAHRRNFFGPTPTIAGELWKRAFWCLVCIDTQSVSCHCLFLIISSLCLKSFHSYDLDFPDCDDEYWVQPGEQAFQQPAGKPSTVSSWIYFLKLLDIFGLAQRSIYAVRKPERWTSNASWDENIVAELDVALNKWADTVPEHIRWDPHRQDPLFFALSASLYSCYYWAIMVLIQIHRPFIFVPGKGKGSGMKYYSSLAICENAARSCVHVFGRLHSRDGEHGYPSKYPSLFNSAIVLLLNLWGGRQLGLATDPIRVMADVNKSL</sequence>
<comment type="caution">
    <text evidence="4">The sequence shown here is derived from an EMBL/GenBank/DDBJ whole genome shotgun (WGS) entry which is preliminary data.</text>
</comment>
<keyword evidence="2" id="KW-1133">Transmembrane helix</keyword>
<dbReference type="EMBL" id="JANVFT010000013">
    <property type="protein sequence ID" value="KAJ4498830.1"/>
    <property type="molecule type" value="Genomic_DNA"/>
</dbReference>
<reference evidence="4" key="1">
    <citation type="submission" date="2022-08" db="EMBL/GenBank/DDBJ databases">
        <title>A Global Phylogenomic Analysis of the Shiitake Genus Lentinula.</title>
        <authorList>
            <consortium name="DOE Joint Genome Institute"/>
            <person name="Sierra-Patev S."/>
            <person name="Min B."/>
            <person name="Naranjo-Ortiz M."/>
            <person name="Looney B."/>
            <person name="Konkel Z."/>
            <person name="Slot J.C."/>
            <person name="Sakamoto Y."/>
            <person name="Steenwyk J.L."/>
            <person name="Rokas A."/>
            <person name="Carro J."/>
            <person name="Camarero S."/>
            <person name="Ferreira P."/>
            <person name="Molpeceres G."/>
            <person name="Ruiz-Duenas F.J."/>
            <person name="Serrano A."/>
            <person name="Henrissat B."/>
            <person name="Drula E."/>
            <person name="Hughes K.W."/>
            <person name="Mata J.L."/>
            <person name="Ishikawa N.K."/>
            <person name="Vargas-Isla R."/>
            <person name="Ushijima S."/>
            <person name="Smith C.A."/>
            <person name="Ahrendt S."/>
            <person name="Andreopoulos W."/>
            <person name="He G."/>
            <person name="Labutti K."/>
            <person name="Lipzen A."/>
            <person name="Ng V."/>
            <person name="Riley R."/>
            <person name="Sandor L."/>
            <person name="Barry K."/>
            <person name="Martinez A.T."/>
            <person name="Xiao Y."/>
            <person name="Gibbons J.G."/>
            <person name="Terashima K."/>
            <person name="Grigoriev I.V."/>
            <person name="Hibbett D.S."/>
        </authorList>
    </citation>
    <scope>NUCLEOTIDE SEQUENCE</scope>
    <source>
        <strain evidence="4">RHP3577 ss4</strain>
    </source>
</reference>
<gene>
    <name evidence="4" type="ORF">C8R41DRAFT_755804</name>
</gene>
<keyword evidence="1" id="KW-0539">Nucleus</keyword>
<dbReference type="InterPro" id="IPR050987">
    <property type="entry name" value="AtrR-like"/>
</dbReference>
<accession>A0ABQ8VR23</accession>
<feature type="transmembrane region" description="Helical" evidence="2">
    <location>
        <begin position="153"/>
        <end position="173"/>
    </location>
</feature>
<organism evidence="4 5">
    <name type="scientific">Lentinula lateritia</name>
    <dbReference type="NCBI Taxonomy" id="40482"/>
    <lineage>
        <taxon>Eukaryota</taxon>
        <taxon>Fungi</taxon>
        <taxon>Dikarya</taxon>
        <taxon>Basidiomycota</taxon>
        <taxon>Agaricomycotina</taxon>
        <taxon>Agaricomycetes</taxon>
        <taxon>Agaricomycetidae</taxon>
        <taxon>Agaricales</taxon>
        <taxon>Marasmiineae</taxon>
        <taxon>Omphalotaceae</taxon>
        <taxon>Lentinula</taxon>
    </lineage>
</organism>
<proteinExistence type="predicted"/>
<evidence type="ECO:0000313" key="4">
    <source>
        <dbReference type="EMBL" id="KAJ4498830.1"/>
    </source>
</evidence>
<dbReference type="PANTHER" id="PTHR46910:SF38">
    <property type="entry name" value="ZN(2)-C6 FUNGAL-TYPE DOMAIN-CONTAINING PROTEIN"/>
    <property type="match status" value="1"/>
</dbReference>
<keyword evidence="2" id="KW-0812">Transmembrane</keyword>